<feature type="compositionally biased region" description="Polar residues" evidence="1">
    <location>
        <begin position="305"/>
        <end position="316"/>
    </location>
</feature>
<dbReference type="AlphaFoldDB" id="A0A2B7WKQ0"/>
<reference evidence="2 3" key="1">
    <citation type="submission" date="2017-10" db="EMBL/GenBank/DDBJ databases">
        <title>Comparative genomics in systemic dimorphic fungi from Ajellomycetaceae.</title>
        <authorList>
            <person name="Munoz J.F."/>
            <person name="Mcewen J.G."/>
            <person name="Clay O.K."/>
            <person name="Cuomo C.A."/>
        </authorList>
    </citation>
    <scope>NUCLEOTIDE SEQUENCE [LARGE SCALE GENOMIC DNA]</scope>
    <source>
        <strain evidence="2 3">UAMH5409</strain>
    </source>
</reference>
<protein>
    <submittedName>
        <fullName evidence="2">Uncharacterized protein</fullName>
    </submittedName>
</protein>
<evidence type="ECO:0000313" key="3">
    <source>
        <dbReference type="Proteomes" id="UP000223968"/>
    </source>
</evidence>
<keyword evidence="3" id="KW-1185">Reference proteome</keyword>
<comment type="caution">
    <text evidence="2">The sequence shown here is derived from an EMBL/GenBank/DDBJ whole genome shotgun (WGS) entry which is preliminary data.</text>
</comment>
<accession>A0A2B7WKQ0</accession>
<proteinExistence type="predicted"/>
<dbReference type="EMBL" id="PDNB01000255">
    <property type="protein sequence ID" value="PGG97176.1"/>
    <property type="molecule type" value="Genomic_DNA"/>
</dbReference>
<dbReference type="OrthoDB" id="4367723at2759"/>
<dbReference type="Proteomes" id="UP000223968">
    <property type="component" value="Unassembled WGS sequence"/>
</dbReference>
<gene>
    <name evidence="2" type="ORF">AJ79_09313</name>
</gene>
<evidence type="ECO:0000313" key="2">
    <source>
        <dbReference type="EMBL" id="PGG97176.1"/>
    </source>
</evidence>
<name>A0A2B7WKQ0_9EURO</name>
<feature type="region of interest" description="Disordered" evidence="1">
    <location>
        <begin position="286"/>
        <end position="316"/>
    </location>
</feature>
<evidence type="ECO:0000256" key="1">
    <source>
        <dbReference type="SAM" id="MobiDB-lite"/>
    </source>
</evidence>
<dbReference type="STRING" id="1447875.A0A2B7WKQ0"/>
<organism evidence="2 3">
    <name type="scientific">Helicocarpus griseus UAMH5409</name>
    <dbReference type="NCBI Taxonomy" id="1447875"/>
    <lineage>
        <taxon>Eukaryota</taxon>
        <taxon>Fungi</taxon>
        <taxon>Dikarya</taxon>
        <taxon>Ascomycota</taxon>
        <taxon>Pezizomycotina</taxon>
        <taxon>Eurotiomycetes</taxon>
        <taxon>Eurotiomycetidae</taxon>
        <taxon>Onygenales</taxon>
        <taxon>Ajellomycetaceae</taxon>
        <taxon>Helicocarpus</taxon>
    </lineage>
</organism>
<sequence>MAASGHRINQLSGLALENSPKPRTIIIMEDQIISALEVLSSASAESLGRIFLQNSVIFKNAHGRLMKTIKRKEGSTVMELAETNFERIEVFFQKPEKEVVGNPYWVGVDVRVLDIQRFSRRKTYQDAFRCYLAERSLALEFEAWEKKNYQTSRVDEIVKNPSVAENKTGGHLAEFLTSKRQNDGCEVPPDGLKNGQKYLVIERQNPEHRAIVAILSLHSASRVRNTSFNDLEIIRSMLAADKYKNITRLAKDKSEYLDRAQSLYYYSLSGYSTGYDGEKIELRPFKRRRTDQGNDLQKSPVEGLSTENVWPTPSVH</sequence>